<organism evidence="5 6">
    <name type="scientific">Cupriavidus plantarum</name>
    <dbReference type="NCBI Taxonomy" id="942865"/>
    <lineage>
        <taxon>Bacteria</taxon>
        <taxon>Pseudomonadati</taxon>
        <taxon>Pseudomonadota</taxon>
        <taxon>Betaproteobacteria</taxon>
        <taxon>Burkholderiales</taxon>
        <taxon>Burkholderiaceae</taxon>
        <taxon>Cupriavidus</taxon>
    </lineage>
</organism>
<evidence type="ECO:0000313" key="5">
    <source>
        <dbReference type="EMBL" id="PWK34140.1"/>
    </source>
</evidence>
<dbReference type="Gene3D" id="2.30.110.50">
    <property type="match status" value="1"/>
</dbReference>
<dbReference type="Pfam" id="PF13296">
    <property type="entry name" value="T6SS_Vgr"/>
    <property type="match status" value="1"/>
</dbReference>
<dbReference type="SUPFAM" id="SSF69279">
    <property type="entry name" value="Phage tail proteins"/>
    <property type="match status" value="2"/>
</dbReference>
<comment type="caution">
    <text evidence="5">The sequence shown here is derived from an EMBL/GenBank/DDBJ whole genome shotgun (WGS) entry which is preliminary data.</text>
</comment>
<keyword evidence="6" id="KW-1185">Reference proteome</keyword>
<dbReference type="Gene3D" id="4.10.220.110">
    <property type="match status" value="1"/>
</dbReference>
<proteinExistence type="inferred from homology"/>
<protein>
    <submittedName>
        <fullName evidence="5">Rhs element Vgr protein</fullName>
    </submittedName>
</protein>
<feature type="domain" description="Putative type VI secretion system Rhs element associated Vgr" evidence="4">
    <location>
        <begin position="586"/>
        <end position="688"/>
    </location>
</feature>
<evidence type="ECO:0000259" key="2">
    <source>
        <dbReference type="Pfam" id="PF04717"/>
    </source>
</evidence>
<evidence type="ECO:0000259" key="3">
    <source>
        <dbReference type="Pfam" id="PF10106"/>
    </source>
</evidence>
<feature type="domain" description="DUF2345" evidence="3">
    <location>
        <begin position="724"/>
        <end position="878"/>
    </location>
</feature>
<dbReference type="Gene3D" id="2.40.50.230">
    <property type="entry name" value="Gp5 N-terminal domain"/>
    <property type="match status" value="1"/>
</dbReference>
<reference evidence="5 6" key="1">
    <citation type="submission" date="2018-05" db="EMBL/GenBank/DDBJ databases">
        <title>Genomic Encyclopedia of Type Strains, Phase IV (KMG-V): Genome sequencing to study the core and pangenomes of soil and plant-associated prokaryotes.</title>
        <authorList>
            <person name="Whitman W."/>
        </authorList>
    </citation>
    <scope>NUCLEOTIDE SEQUENCE [LARGE SCALE GENOMIC DNA]</scope>
    <source>
        <strain evidence="5 6">SLV-132</strain>
    </source>
</reference>
<dbReference type="Gene3D" id="3.55.50.10">
    <property type="entry name" value="Baseplate protein-like domains"/>
    <property type="match status" value="1"/>
</dbReference>
<accession>A0A316EQM1</accession>
<dbReference type="InterPro" id="IPR028244">
    <property type="entry name" value="T6SS_Rhs_Vgr_dom"/>
</dbReference>
<dbReference type="Pfam" id="PF04717">
    <property type="entry name" value="Phage_base_V"/>
    <property type="match status" value="1"/>
</dbReference>
<dbReference type="NCBIfam" id="TIGR01646">
    <property type="entry name" value="vgr_GE"/>
    <property type="match status" value="1"/>
</dbReference>
<dbReference type="InterPro" id="IPR037026">
    <property type="entry name" value="Vgr_OB-fold_dom_sf"/>
</dbReference>
<dbReference type="NCBIfam" id="TIGR03361">
    <property type="entry name" value="VI_Rhs_Vgr"/>
    <property type="match status" value="1"/>
</dbReference>
<dbReference type="AlphaFoldDB" id="A0A316EQM1"/>
<evidence type="ECO:0000313" key="6">
    <source>
        <dbReference type="Proteomes" id="UP000245754"/>
    </source>
</evidence>
<evidence type="ECO:0000256" key="1">
    <source>
        <dbReference type="ARBA" id="ARBA00005558"/>
    </source>
</evidence>
<dbReference type="SUPFAM" id="SSF69255">
    <property type="entry name" value="gp5 N-terminal domain-like"/>
    <property type="match status" value="1"/>
</dbReference>
<dbReference type="InterPro" id="IPR018769">
    <property type="entry name" value="VgrG2_DUF2345"/>
</dbReference>
<dbReference type="InterPro" id="IPR017847">
    <property type="entry name" value="T6SS_RhsGE_Vgr_subset"/>
</dbReference>
<gene>
    <name evidence="5" type="ORF">C7419_103459</name>
</gene>
<dbReference type="Pfam" id="PF10106">
    <property type="entry name" value="DUF2345"/>
    <property type="match status" value="1"/>
</dbReference>
<dbReference type="RefSeq" id="WP_109584189.1">
    <property type="nucleotide sequence ID" value="NZ_QGGT01000003.1"/>
</dbReference>
<comment type="similarity">
    <text evidence="1">Belongs to the VgrG protein family.</text>
</comment>
<dbReference type="EMBL" id="QGGT01000003">
    <property type="protein sequence ID" value="PWK34140.1"/>
    <property type="molecule type" value="Genomic_DNA"/>
</dbReference>
<dbReference type="Pfam" id="PF05954">
    <property type="entry name" value="Phage_GPD"/>
    <property type="match status" value="1"/>
</dbReference>
<sequence>MGGLSDMTNQLGALMRSAFTQQDRLLRLKTPLGEDALLAESMVAREHVDDGGFRIELTALSDDAAIDPAALLGQPVRVDLLTQQSRTTLRPLHGYVTRFERLGANGGLARYRLVIEPWLAFLRHRRDSYLFQDMSVIEVLDSVFGDYRGQGVLAPEWRWDLAEREAYSRRSVVTQYEESDYAFATRLLAEEGLFYYFEHEAGDGDALGVHRMVIADSNRNFTDNAQATIRFGRNDATAQEDAIDQWHGERQLQTNAVEFASWDYRAASTHAAARESARDNGKGAIALRDSDYLGQYWFEDGDQATRVARIAMESLELRNKQFHGGGSVRTLAPATCFTLQDHYEHDGDGSDQDRRFAVLAVTHAARNNFNERFGEALRAALGGRDGSNAEAEIPFYRNTFVTVRASVPYRPALRGEDGCLLHPRPTVLGSQTAIVVGSDDPLHTDRDHRVKVQFHWQRGGNSATRQGHPAGDDNARANAGLGAWVRVATAVAGDNWGGVALPRVGQEVVVEFVHGDIDRPVIVGATYNGAGSVDAQANQQAAGSAKSTGNAPAWFAGEGKDKEAYAHNAVLSGIKTQAMAGSQKGSDGFNQLVFDDTEGQSRTELSTTQAGTGLLLGHHKAQNDNARNDDLGHGAALYTAAAGSVRAGAGLLLSAHPASVTQPFLHGDDAVQQVEQARQRVEALADLAAKQKAAGDSEPRAAEIPAIAALKHSVEVLGAEQGSDSKATAYSEPHLLMTAPDGVAVSTPGDATLVAGQHAMLTAGTDVNLAVGKTLAIAVADGIDLFTDGQGGENAAGLQMHAANGKVVVASLNGVGRYAADKTVTIASAQGQTLAQAKQEITMKAAGAQLRVLDGRIELYAPGKVEFKGGQHNFVGPAGAAASSAQPDGALQLCQFKARGADATGAALIELG</sequence>
<dbReference type="Proteomes" id="UP000245754">
    <property type="component" value="Unassembled WGS sequence"/>
</dbReference>
<feature type="domain" description="Gp5/Type VI secretion system Vgr protein OB-fold" evidence="2">
    <location>
        <begin position="483"/>
        <end position="527"/>
    </location>
</feature>
<dbReference type="InterPro" id="IPR006533">
    <property type="entry name" value="T6SS_Vgr_RhsGE"/>
</dbReference>
<name>A0A316EQM1_9BURK</name>
<dbReference type="InterPro" id="IPR006531">
    <property type="entry name" value="Gp5/Vgr_OB"/>
</dbReference>
<evidence type="ECO:0000259" key="4">
    <source>
        <dbReference type="Pfam" id="PF13296"/>
    </source>
</evidence>